<gene>
    <name evidence="2" type="ORF">CEXT_378751</name>
</gene>
<dbReference type="AlphaFoldDB" id="A0AAV4UYF8"/>
<dbReference type="Proteomes" id="UP001054945">
    <property type="component" value="Unassembled WGS sequence"/>
</dbReference>
<keyword evidence="3" id="KW-1185">Reference proteome</keyword>
<protein>
    <submittedName>
        <fullName evidence="2">Uncharacterized protein</fullName>
    </submittedName>
</protein>
<evidence type="ECO:0000256" key="1">
    <source>
        <dbReference type="SAM" id="MobiDB-lite"/>
    </source>
</evidence>
<name>A0AAV4UYF8_CAEEX</name>
<organism evidence="2 3">
    <name type="scientific">Caerostris extrusa</name>
    <name type="common">Bark spider</name>
    <name type="synonym">Caerostris bankana</name>
    <dbReference type="NCBI Taxonomy" id="172846"/>
    <lineage>
        <taxon>Eukaryota</taxon>
        <taxon>Metazoa</taxon>
        <taxon>Ecdysozoa</taxon>
        <taxon>Arthropoda</taxon>
        <taxon>Chelicerata</taxon>
        <taxon>Arachnida</taxon>
        <taxon>Araneae</taxon>
        <taxon>Araneomorphae</taxon>
        <taxon>Entelegynae</taxon>
        <taxon>Araneoidea</taxon>
        <taxon>Araneidae</taxon>
        <taxon>Caerostris</taxon>
    </lineage>
</organism>
<sequence length="107" mass="12354">MFGKCFPLRERIPQKKVAGSFALSKTPGPGVGVGAGGSQRNREPIIRKKTRFQRKPKSSRPRKRPQFRCQAKLARTHAHLLDFNSHNYRKNVKRFKILRVILEQGPY</sequence>
<proteinExistence type="predicted"/>
<comment type="caution">
    <text evidence="2">The sequence shown here is derived from an EMBL/GenBank/DDBJ whole genome shotgun (WGS) entry which is preliminary data.</text>
</comment>
<accession>A0AAV4UYF8</accession>
<evidence type="ECO:0000313" key="2">
    <source>
        <dbReference type="EMBL" id="GIY62761.1"/>
    </source>
</evidence>
<reference evidence="2 3" key="1">
    <citation type="submission" date="2021-06" db="EMBL/GenBank/DDBJ databases">
        <title>Caerostris extrusa draft genome.</title>
        <authorList>
            <person name="Kono N."/>
            <person name="Arakawa K."/>
        </authorList>
    </citation>
    <scope>NUCLEOTIDE SEQUENCE [LARGE SCALE GENOMIC DNA]</scope>
</reference>
<feature type="compositionally biased region" description="Basic residues" evidence="1">
    <location>
        <begin position="47"/>
        <end position="66"/>
    </location>
</feature>
<dbReference type="EMBL" id="BPLR01013663">
    <property type="protein sequence ID" value="GIY62761.1"/>
    <property type="molecule type" value="Genomic_DNA"/>
</dbReference>
<feature type="region of interest" description="Disordered" evidence="1">
    <location>
        <begin position="19"/>
        <end position="67"/>
    </location>
</feature>
<evidence type="ECO:0000313" key="3">
    <source>
        <dbReference type="Proteomes" id="UP001054945"/>
    </source>
</evidence>